<proteinExistence type="predicted"/>
<accession>A0A8D5JQV5</accession>
<protein>
    <submittedName>
        <fullName evidence="1">Uncharacterized protein</fullName>
    </submittedName>
</protein>
<dbReference type="KEGG" id="mpau:ZMTM_11100"/>
<dbReference type="Proteomes" id="UP000826722">
    <property type="component" value="Chromosome"/>
</dbReference>
<evidence type="ECO:0000313" key="2">
    <source>
        <dbReference type="Proteomes" id="UP000826722"/>
    </source>
</evidence>
<name>A0A8D5JQV5_9PROT</name>
<dbReference type="RefSeq" id="WP_221765342.1">
    <property type="nucleotide sequence ID" value="NZ_AP024110.1"/>
</dbReference>
<sequence length="196" mass="21607">MQSDRNNSALGLPDYITNRKPLAIFEKTPAGLAEINAENRALNVRQRQILILIDGKRNSDDLQAGLKNTNVLEILLELETLGFVIDTAKKPVIVETADIPAISEVITTPTAYTLDTEIQMNEDQVNTVKQILLSSTDEYLGIMGRGMKSTIITATGYLQIKACVSQWHMAMRESKLGRVVAGTLMEQVQASMKTQS</sequence>
<evidence type="ECO:0000313" key="1">
    <source>
        <dbReference type="EMBL" id="BCM24851.1"/>
    </source>
</evidence>
<dbReference type="EMBL" id="AP024110">
    <property type="protein sequence ID" value="BCM24851.1"/>
    <property type="molecule type" value="Genomic_DNA"/>
</dbReference>
<organism evidence="1 2">
    <name type="scientific">Methyloradius palustris</name>
    <dbReference type="NCBI Taxonomy" id="2778876"/>
    <lineage>
        <taxon>Bacteria</taxon>
        <taxon>Pseudomonadati</taxon>
        <taxon>Pseudomonadota</taxon>
        <taxon>Betaproteobacteria</taxon>
        <taxon>Nitrosomonadales</taxon>
        <taxon>Methylophilaceae</taxon>
        <taxon>Methyloradius</taxon>
    </lineage>
</organism>
<gene>
    <name evidence="1" type="ORF">ZMTM_11100</name>
</gene>
<reference evidence="1" key="1">
    <citation type="journal article" date="2021" name="Arch. Microbiol.">
        <title>Methyloradius palustris gen. nov., sp. nov., a methanol-oxidizing bacterium isolated from snow.</title>
        <authorList>
            <person name="Miyadera T."/>
            <person name="Kojima H."/>
            <person name="Fukui M."/>
        </authorList>
    </citation>
    <scope>NUCLEOTIDE SEQUENCE</scope>
    <source>
        <strain evidence="1">Zm11</strain>
    </source>
</reference>
<dbReference type="AlphaFoldDB" id="A0A8D5JQV5"/>
<keyword evidence="2" id="KW-1185">Reference proteome</keyword>